<gene>
    <name evidence="1" type="ORF">PMACD_LOCUS2646</name>
</gene>
<keyword evidence="2" id="KW-1185">Reference proteome</keyword>
<protein>
    <submittedName>
        <fullName evidence="1">Uncharacterized protein</fullName>
    </submittedName>
</protein>
<evidence type="ECO:0000313" key="1">
    <source>
        <dbReference type="EMBL" id="CAF4786541.1"/>
    </source>
</evidence>
<sequence length="144" mass="16739">MEDNESSCSAIVKYNNRKTERRGLPEFAVEDTKILQNCYIAFRRIESIKCTMDQSYGFQESYTKQINDRKRITLALLKDQKREKAQEDEADMRTSVFTTNEEKQVIVNEPLSYRRKATPYEKVSLGRGCCGQKAYITVERSKSA</sequence>
<comment type="caution">
    <text evidence="1">The sequence shown here is derived from an EMBL/GenBank/DDBJ whole genome shotgun (WGS) entry which is preliminary data.</text>
</comment>
<dbReference type="AlphaFoldDB" id="A0A821NJE8"/>
<name>A0A821NJE8_9NEOP</name>
<organism evidence="1 2">
    <name type="scientific">Pieris macdunnoughi</name>
    <dbReference type="NCBI Taxonomy" id="345717"/>
    <lineage>
        <taxon>Eukaryota</taxon>
        <taxon>Metazoa</taxon>
        <taxon>Ecdysozoa</taxon>
        <taxon>Arthropoda</taxon>
        <taxon>Hexapoda</taxon>
        <taxon>Insecta</taxon>
        <taxon>Pterygota</taxon>
        <taxon>Neoptera</taxon>
        <taxon>Endopterygota</taxon>
        <taxon>Lepidoptera</taxon>
        <taxon>Glossata</taxon>
        <taxon>Ditrysia</taxon>
        <taxon>Papilionoidea</taxon>
        <taxon>Pieridae</taxon>
        <taxon>Pierinae</taxon>
        <taxon>Pieris</taxon>
    </lineage>
</organism>
<reference evidence="1" key="1">
    <citation type="submission" date="2021-02" db="EMBL/GenBank/DDBJ databases">
        <authorList>
            <person name="Steward A R."/>
        </authorList>
    </citation>
    <scope>NUCLEOTIDE SEQUENCE</scope>
</reference>
<evidence type="ECO:0000313" key="2">
    <source>
        <dbReference type="Proteomes" id="UP000663880"/>
    </source>
</evidence>
<dbReference type="EMBL" id="CAJOBZ010000004">
    <property type="protein sequence ID" value="CAF4786541.1"/>
    <property type="molecule type" value="Genomic_DNA"/>
</dbReference>
<dbReference type="Proteomes" id="UP000663880">
    <property type="component" value="Unassembled WGS sequence"/>
</dbReference>
<proteinExistence type="predicted"/>
<accession>A0A821NJE8</accession>